<protein>
    <recommendedName>
        <fullName evidence="4">non-specific protein-tyrosine kinase</fullName>
        <ecNumber evidence="4">2.7.10.2</ecNumber>
    </recommendedName>
</protein>
<feature type="domain" description="Tyrosine-protein kinase G-rich" evidence="21">
    <location>
        <begin position="394"/>
        <end position="473"/>
    </location>
</feature>
<gene>
    <name evidence="22" type="ORF">NGAL_HAMBI1145_37390</name>
</gene>
<organism evidence="22 23">
    <name type="scientific">Neorhizobium galegae bv. officinalis</name>
    <dbReference type="NCBI Taxonomy" id="323656"/>
    <lineage>
        <taxon>Bacteria</taxon>
        <taxon>Pseudomonadati</taxon>
        <taxon>Pseudomonadota</taxon>
        <taxon>Alphaproteobacteria</taxon>
        <taxon>Hyphomicrobiales</taxon>
        <taxon>Rhizobiaceae</taxon>
        <taxon>Rhizobium/Agrobacterium group</taxon>
        <taxon>Neorhizobium</taxon>
    </lineage>
</organism>
<dbReference type="EMBL" id="CCRH01000010">
    <property type="protein sequence ID" value="CDZ37200.1"/>
    <property type="molecule type" value="Genomic_DNA"/>
</dbReference>
<accession>A0A0T7FQC5</accession>
<evidence type="ECO:0000256" key="8">
    <source>
        <dbReference type="ARBA" id="ARBA00022692"/>
    </source>
</evidence>
<dbReference type="InterPro" id="IPR050445">
    <property type="entry name" value="Bact_polysacc_biosynth/exp"/>
</dbReference>
<evidence type="ECO:0000259" key="20">
    <source>
        <dbReference type="Pfam" id="PF13614"/>
    </source>
</evidence>
<name>A0A0T7FQC5_NEOGA</name>
<evidence type="ECO:0000259" key="19">
    <source>
        <dbReference type="Pfam" id="PF02706"/>
    </source>
</evidence>
<evidence type="ECO:0000256" key="16">
    <source>
        <dbReference type="SAM" id="Coils"/>
    </source>
</evidence>
<evidence type="ECO:0000256" key="11">
    <source>
        <dbReference type="ARBA" id="ARBA00022840"/>
    </source>
</evidence>
<dbReference type="PANTHER" id="PTHR32309:SF13">
    <property type="entry name" value="FERRIC ENTEROBACTIN TRANSPORT PROTEIN FEPE"/>
    <property type="match status" value="1"/>
</dbReference>
<comment type="similarity">
    <text evidence="3">Belongs to the etk/wzc family.</text>
</comment>
<evidence type="ECO:0000256" key="14">
    <source>
        <dbReference type="ARBA" id="ARBA00023137"/>
    </source>
</evidence>
<keyword evidence="13 18" id="KW-0472">Membrane</keyword>
<dbReference type="CDD" id="cd05387">
    <property type="entry name" value="BY-kinase"/>
    <property type="match status" value="1"/>
</dbReference>
<evidence type="ECO:0000256" key="4">
    <source>
        <dbReference type="ARBA" id="ARBA00011903"/>
    </source>
</evidence>
<sequence>MNQRPVFLSRHQPEPRNEEAPELDMDGLIAIVRRQWRVVALCIAVFVALGIGYLLTAVPRYTARTSVLIDRGNRQVVEQLSTIGGVLDDEASVLSQVELLRSETIGLSAVDKLKLSDDPEFMAGRRSLLLAAVSDIRSILDIRRWLGGGEVRFDQIEAQRRQALANLLGNMKVSRVGRSYVLEISFTAPSPRLAAAVAGAIADAYLTDKLDAKYDATRRAGAWLQERIEELRQRSLESDMAVQRFRAENGLVTANDRLVSDQQLTELNSALIVARADTARAQARSDRIEAIIASGERDAIVTDALDSSVISSLREKYLDSSKREAEISRRLGPDHVQAFRLRQDMAEYDRLMFDEIRRIARSYQSELEVARSRERQITQGVRNATDISVTAGETQVQLRELERAAETYRNLYQTFLQRYQEAVQQQSFPVTEARIISRAVPPTGASEPRLSLVLALCLALGCGVGGAVGAFREFRDRFFRSGEQVRDILGLEYLGSVPLVLPQTCSRPSTEPVKGEIYRKNELSGFVTEHPSSAFAETLRSARIAADVQIDRPHKIIGIVSMLPGEGKSTIAVNFAQALAGSARTLLIDADLRNPGATRALGPHAEEGLLEVLLEGQTPASAMLTDPETGLRFLPAVVKRRTPHSSELLASAAMARLLAQMAGDFDYIVLDLPPLGPVVDARAIAPRVDGFIMVVEWGETSRKAVKDTLNAEPQIAGRCLGVILNKVDAARMKLYEGYGSSDYYASRYTQYYHETHPDLTPVSIGVATRIKTAREKPDDSR</sequence>
<evidence type="ECO:0000313" key="22">
    <source>
        <dbReference type="EMBL" id="CDZ37200.1"/>
    </source>
</evidence>
<evidence type="ECO:0000256" key="12">
    <source>
        <dbReference type="ARBA" id="ARBA00022989"/>
    </source>
</evidence>
<keyword evidence="6" id="KW-0997">Cell inner membrane</keyword>
<dbReference type="GO" id="GO:0004715">
    <property type="term" value="F:non-membrane spanning protein tyrosine kinase activity"/>
    <property type="evidence" value="ECO:0007669"/>
    <property type="project" value="UniProtKB-EC"/>
</dbReference>
<evidence type="ECO:0000313" key="23">
    <source>
        <dbReference type="Proteomes" id="UP000046176"/>
    </source>
</evidence>
<dbReference type="InterPro" id="IPR003856">
    <property type="entry name" value="LPS_length_determ_N"/>
</dbReference>
<keyword evidence="10" id="KW-0418">Kinase</keyword>
<keyword evidence="11" id="KW-0067">ATP-binding</keyword>
<keyword evidence="16" id="KW-0175">Coiled coil</keyword>
<dbReference type="Proteomes" id="UP000046176">
    <property type="component" value="Unassembled WGS sequence"/>
</dbReference>
<dbReference type="OrthoDB" id="230260at2"/>
<keyword evidence="7" id="KW-0808">Transferase</keyword>
<comment type="catalytic activity">
    <reaction evidence="15">
        <text>L-tyrosyl-[protein] + ATP = O-phospho-L-tyrosyl-[protein] + ADP + H(+)</text>
        <dbReference type="Rhea" id="RHEA:10596"/>
        <dbReference type="Rhea" id="RHEA-COMP:10136"/>
        <dbReference type="Rhea" id="RHEA-COMP:20101"/>
        <dbReference type="ChEBI" id="CHEBI:15378"/>
        <dbReference type="ChEBI" id="CHEBI:30616"/>
        <dbReference type="ChEBI" id="CHEBI:46858"/>
        <dbReference type="ChEBI" id="CHEBI:61978"/>
        <dbReference type="ChEBI" id="CHEBI:456216"/>
        <dbReference type="EC" id="2.7.10.2"/>
    </reaction>
</comment>
<keyword evidence="8 18" id="KW-0812">Transmembrane</keyword>
<evidence type="ECO:0000256" key="9">
    <source>
        <dbReference type="ARBA" id="ARBA00022741"/>
    </source>
</evidence>
<reference evidence="22 23" key="1">
    <citation type="submission" date="2014-08" db="EMBL/GenBank/DDBJ databases">
        <authorList>
            <person name="Chen Y.-H."/>
        </authorList>
    </citation>
    <scope>NUCLEOTIDE SEQUENCE [LARGE SCALE GENOMIC DNA]</scope>
</reference>
<dbReference type="InterPro" id="IPR005702">
    <property type="entry name" value="Wzc-like_C"/>
</dbReference>
<keyword evidence="14" id="KW-0829">Tyrosine-protein kinase</keyword>
<dbReference type="SUPFAM" id="SSF52540">
    <property type="entry name" value="P-loop containing nucleoside triphosphate hydrolases"/>
    <property type="match status" value="1"/>
</dbReference>
<dbReference type="InterPro" id="IPR005700">
    <property type="entry name" value="EPS_ExoP-like"/>
</dbReference>
<feature type="region of interest" description="Disordered" evidence="17">
    <location>
        <begin position="1"/>
        <end position="20"/>
    </location>
</feature>
<evidence type="ECO:0000256" key="3">
    <source>
        <dbReference type="ARBA" id="ARBA00008883"/>
    </source>
</evidence>
<evidence type="ECO:0000256" key="7">
    <source>
        <dbReference type="ARBA" id="ARBA00022679"/>
    </source>
</evidence>
<dbReference type="Gene3D" id="3.40.50.300">
    <property type="entry name" value="P-loop containing nucleotide triphosphate hydrolases"/>
    <property type="match status" value="1"/>
</dbReference>
<dbReference type="Pfam" id="PF13807">
    <property type="entry name" value="GNVR"/>
    <property type="match status" value="1"/>
</dbReference>
<keyword evidence="12 18" id="KW-1133">Transmembrane helix</keyword>
<dbReference type="InterPro" id="IPR025669">
    <property type="entry name" value="AAA_dom"/>
</dbReference>
<dbReference type="EC" id="2.7.10.2" evidence="4"/>
<dbReference type="AlphaFoldDB" id="A0A0T7FQC5"/>
<evidence type="ECO:0000256" key="6">
    <source>
        <dbReference type="ARBA" id="ARBA00022519"/>
    </source>
</evidence>
<dbReference type="Pfam" id="PF13614">
    <property type="entry name" value="AAA_31"/>
    <property type="match status" value="1"/>
</dbReference>
<dbReference type="NCBIfam" id="TIGR01007">
    <property type="entry name" value="eps_fam"/>
    <property type="match status" value="1"/>
</dbReference>
<evidence type="ECO:0000256" key="18">
    <source>
        <dbReference type="SAM" id="Phobius"/>
    </source>
</evidence>
<evidence type="ECO:0000256" key="1">
    <source>
        <dbReference type="ARBA" id="ARBA00004429"/>
    </source>
</evidence>
<dbReference type="NCBIfam" id="TIGR01005">
    <property type="entry name" value="eps_transp_fam"/>
    <property type="match status" value="1"/>
</dbReference>
<feature type="transmembrane region" description="Helical" evidence="18">
    <location>
        <begin position="38"/>
        <end position="58"/>
    </location>
</feature>
<comment type="subcellular location">
    <subcellularLocation>
        <location evidence="1">Cell inner membrane</location>
        <topology evidence="1">Multi-pass membrane protein</topology>
    </subcellularLocation>
</comment>
<feature type="domain" description="Polysaccharide chain length determinant N-terminal" evidence="19">
    <location>
        <begin position="22"/>
        <end position="111"/>
    </location>
</feature>
<evidence type="ECO:0000256" key="15">
    <source>
        <dbReference type="ARBA" id="ARBA00051245"/>
    </source>
</evidence>
<evidence type="ECO:0000256" key="10">
    <source>
        <dbReference type="ARBA" id="ARBA00022777"/>
    </source>
</evidence>
<dbReference type="GO" id="GO:0005524">
    <property type="term" value="F:ATP binding"/>
    <property type="evidence" value="ECO:0007669"/>
    <property type="project" value="UniProtKB-KW"/>
</dbReference>
<dbReference type="GO" id="GO:0005886">
    <property type="term" value="C:plasma membrane"/>
    <property type="evidence" value="ECO:0007669"/>
    <property type="project" value="UniProtKB-SubCell"/>
</dbReference>
<evidence type="ECO:0000256" key="13">
    <source>
        <dbReference type="ARBA" id="ARBA00023136"/>
    </source>
</evidence>
<evidence type="ECO:0000256" key="17">
    <source>
        <dbReference type="SAM" id="MobiDB-lite"/>
    </source>
</evidence>
<keyword evidence="9" id="KW-0547">Nucleotide-binding</keyword>
<feature type="domain" description="AAA" evidence="20">
    <location>
        <begin position="555"/>
        <end position="685"/>
    </location>
</feature>
<proteinExistence type="inferred from homology"/>
<dbReference type="PANTHER" id="PTHR32309">
    <property type="entry name" value="TYROSINE-PROTEIN KINASE"/>
    <property type="match status" value="1"/>
</dbReference>
<dbReference type="InterPro" id="IPR027417">
    <property type="entry name" value="P-loop_NTPase"/>
</dbReference>
<dbReference type="Pfam" id="PF02706">
    <property type="entry name" value="Wzz"/>
    <property type="match status" value="1"/>
</dbReference>
<keyword evidence="5" id="KW-1003">Cell membrane</keyword>
<evidence type="ECO:0000259" key="21">
    <source>
        <dbReference type="Pfam" id="PF13807"/>
    </source>
</evidence>
<comment type="similarity">
    <text evidence="2">Belongs to the CpsD/CapB family.</text>
</comment>
<feature type="coiled-coil region" evidence="16">
    <location>
        <begin position="391"/>
        <end position="418"/>
    </location>
</feature>
<dbReference type="InterPro" id="IPR032807">
    <property type="entry name" value="GNVR"/>
</dbReference>
<evidence type="ECO:0000256" key="2">
    <source>
        <dbReference type="ARBA" id="ARBA00007316"/>
    </source>
</evidence>
<evidence type="ECO:0000256" key="5">
    <source>
        <dbReference type="ARBA" id="ARBA00022475"/>
    </source>
</evidence>